<dbReference type="GO" id="GO:0006508">
    <property type="term" value="P:proteolysis"/>
    <property type="evidence" value="ECO:0007669"/>
    <property type="project" value="UniProtKB-KW"/>
</dbReference>
<dbReference type="InterPro" id="IPR012337">
    <property type="entry name" value="RNaseH-like_sf"/>
</dbReference>
<evidence type="ECO:0000256" key="16">
    <source>
        <dbReference type="SAM" id="MobiDB-lite"/>
    </source>
</evidence>
<keyword evidence="14" id="KW-0233">DNA recombination</keyword>
<dbReference type="PANTHER" id="PTHR37984">
    <property type="entry name" value="PROTEIN CBG26694"/>
    <property type="match status" value="1"/>
</dbReference>
<keyword evidence="2" id="KW-0808">Transferase</keyword>
<dbReference type="Pfam" id="PF13456">
    <property type="entry name" value="RVT_3"/>
    <property type="match status" value="1"/>
</dbReference>
<dbReference type="CDD" id="cd00024">
    <property type="entry name" value="CD_CSD"/>
    <property type="match status" value="1"/>
</dbReference>
<dbReference type="InterPro" id="IPR043502">
    <property type="entry name" value="DNA/RNA_pol_sf"/>
</dbReference>
<dbReference type="GO" id="GO:0003964">
    <property type="term" value="F:RNA-directed DNA polymerase activity"/>
    <property type="evidence" value="ECO:0007669"/>
    <property type="project" value="UniProtKB-KW"/>
</dbReference>
<dbReference type="InterPro" id="IPR002156">
    <property type="entry name" value="RNaseH_domain"/>
</dbReference>
<dbReference type="GO" id="GO:0004190">
    <property type="term" value="F:aspartic-type endopeptidase activity"/>
    <property type="evidence" value="ECO:0007669"/>
    <property type="project" value="UniProtKB-KW"/>
</dbReference>
<dbReference type="Gene3D" id="1.10.340.70">
    <property type="match status" value="1"/>
</dbReference>
<keyword evidence="9" id="KW-0460">Magnesium</keyword>
<dbReference type="InterPro" id="IPR056924">
    <property type="entry name" value="SH3_Tf2-1"/>
</dbReference>
<keyword evidence="4" id="KW-0540">Nuclease</keyword>
<evidence type="ECO:0000256" key="15">
    <source>
        <dbReference type="ARBA" id="ARBA00023268"/>
    </source>
</evidence>
<evidence type="ECO:0000256" key="6">
    <source>
        <dbReference type="ARBA" id="ARBA00022750"/>
    </source>
</evidence>
<dbReference type="Gene3D" id="3.30.420.10">
    <property type="entry name" value="Ribonuclease H-like superfamily/Ribonuclease H"/>
    <property type="match status" value="2"/>
</dbReference>
<accession>A0A080Z054</accession>
<evidence type="ECO:0000256" key="7">
    <source>
        <dbReference type="ARBA" id="ARBA00022759"/>
    </source>
</evidence>
<dbReference type="PROSITE" id="PS50994">
    <property type="entry name" value="INTEGRASE"/>
    <property type="match status" value="1"/>
</dbReference>
<keyword evidence="13" id="KW-0238">DNA-binding</keyword>
<dbReference type="InterPro" id="IPR001584">
    <property type="entry name" value="Integrase_cat-core"/>
</dbReference>
<dbReference type="PANTHER" id="PTHR37984:SF5">
    <property type="entry name" value="PROTEIN NYNRIN-LIKE"/>
    <property type="match status" value="1"/>
</dbReference>
<evidence type="ECO:0000256" key="13">
    <source>
        <dbReference type="ARBA" id="ARBA00023125"/>
    </source>
</evidence>
<dbReference type="SUPFAM" id="SSF54160">
    <property type="entry name" value="Chromo domain-like"/>
    <property type="match status" value="1"/>
</dbReference>
<feature type="region of interest" description="Disordered" evidence="16">
    <location>
        <begin position="1283"/>
        <end position="1336"/>
    </location>
</feature>
<dbReference type="InterPro" id="IPR000953">
    <property type="entry name" value="Chromo/chromo_shadow_dom"/>
</dbReference>
<evidence type="ECO:0000313" key="19">
    <source>
        <dbReference type="EMBL" id="ETO60015.1"/>
    </source>
</evidence>
<feature type="compositionally biased region" description="Polar residues" evidence="16">
    <location>
        <begin position="405"/>
        <end position="426"/>
    </location>
</feature>
<dbReference type="GO" id="GO:0003887">
    <property type="term" value="F:DNA-directed DNA polymerase activity"/>
    <property type="evidence" value="ECO:0007669"/>
    <property type="project" value="UniProtKB-KW"/>
</dbReference>
<organism evidence="19 20">
    <name type="scientific">Phytophthora nicotianae P1976</name>
    <dbReference type="NCBI Taxonomy" id="1317066"/>
    <lineage>
        <taxon>Eukaryota</taxon>
        <taxon>Sar</taxon>
        <taxon>Stramenopiles</taxon>
        <taxon>Oomycota</taxon>
        <taxon>Peronosporomycetes</taxon>
        <taxon>Peronosporales</taxon>
        <taxon>Peronosporaceae</taxon>
        <taxon>Phytophthora</taxon>
    </lineage>
</organism>
<name>A0A080Z054_PHYNI</name>
<dbReference type="GO" id="GO:0046872">
    <property type="term" value="F:metal ion binding"/>
    <property type="evidence" value="ECO:0007669"/>
    <property type="project" value="UniProtKB-KW"/>
</dbReference>
<evidence type="ECO:0000313" key="20">
    <source>
        <dbReference type="Proteomes" id="UP000028582"/>
    </source>
</evidence>
<comment type="caution">
    <text evidence="19">The sequence shown here is derived from an EMBL/GenBank/DDBJ whole genome shotgun (WGS) entry which is preliminary data.</text>
</comment>
<dbReference type="InterPro" id="IPR021109">
    <property type="entry name" value="Peptidase_aspartic_dom_sf"/>
</dbReference>
<feature type="domain" description="Integrase catalytic" evidence="18">
    <location>
        <begin position="1474"/>
        <end position="1634"/>
    </location>
</feature>
<evidence type="ECO:0000256" key="10">
    <source>
        <dbReference type="ARBA" id="ARBA00022908"/>
    </source>
</evidence>
<dbReference type="CDD" id="cd00303">
    <property type="entry name" value="retropepsin_like"/>
    <property type="match status" value="1"/>
</dbReference>
<dbReference type="CDD" id="cd01647">
    <property type="entry name" value="RT_LTR"/>
    <property type="match status" value="1"/>
</dbReference>
<dbReference type="GO" id="GO:0015074">
    <property type="term" value="P:DNA integration"/>
    <property type="evidence" value="ECO:0007669"/>
    <property type="project" value="UniProtKB-KW"/>
</dbReference>
<protein>
    <submittedName>
        <fullName evidence="19">Uncharacterized protein</fullName>
    </submittedName>
</protein>
<evidence type="ECO:0000256" key="1">
    <source>
        <dbReference type="ARBA" id="ARBA00022670"/>
    </source>
</evidence>
<proteinExistence type="predicted"/>
<feature type="domain" description="Chromo" evidence="17">
    <location>
        <begin position="1838"/>
        <end position="1900"/>
    </location>
</feature>
<dbReference type="GO" id="GO:0006310">
    <property type="term" value="P:DNA recombination"/>
    <property type="evidence" value="ECO:0007669"/>
    <property type="project" value="UniProtKB-KW"/>
</dbReference>
<evidence type="ECO:0000256" key="2">
    <source>
        <dbReference type="ARBA" id="ARBA00022679"/>
    </source>
</evidence>
<evidence type="ECO:0000256" key="5">
    <source>
        <dbReference type="ARBA" id="ARBA00022723"/>
    </source>
</evidence>
<dbReference type="InterPro" id="IPR041588">
    <property type="entry name" value="Integrase_H2C2"/>
</dbReference>
<evidence type="ECO:0000256" key="4">
    <source>
        <dbReference type="ARBA" id="ARBA00022722"/>
    </source>
</evidence>
<evidence type="ECO:0000256" key="9">
    <source>
        <dbReference type="ARBA" id="ARBA00022842"/>
    </source>
</evidence>
<dbReference type="Gene3D" id="3.10.10.10">
    <property type="entry name" value="HIV Type 1 Reverse Transcriptase, subunit A, domain 1"/>
    <property type="match status" value="1"/>
</dbReference>
<dbReference type="SUPFAM" id="SSF53098">
    <property type="entry name" value="Ribonuclease H-like"/>
    <property type="match status" value="2"/>
</dbReference>
<keyword evidence="1" id="KW-0645">Protease</keyword>
<dbReference type="Pfam" id="PF24626">
    <property type="entry name" value="SH3_Tf2-1"/>
    <property type="match status" value="1"/>
</dbReference>
<sequence length="1907" mass="214947">MQVLGGGVEESMECADADGSISECSFDVISSAVRDEYKGHSKMIKLNPGERQGWWSAKVFDRRIRMRALLQGAVNDHRTRILLETGANVSAITDTFAKKLRFRDSPDHGRSTDIQGISEGKVSTTRRALVKVTLGWEMVYEFKMWIMAHVDVVLGTAFTIPAGIRLDLFHGAAQLPNEVCIPLTETKNVVDSMEYSAHVNAGPSEALDIPGHESREYRLAKRVARLEEHVLWVRRTEKVIPSVTRFRPLRIRLTNVSERTASVPAFDRQAMLVPVGYLPRGEGYVRLDSKKYKDWQVLAYENCCDRQFFKRECELYEQWLATQPPSVERRAYPTLAGVMKRSPEDALDVSADRLTSSGVTDEDAFEIRFSADSSDSGSGSDGDDSDANEESAGCSQELQGIKKVVNTSPRVQSVPGSEGDLSSTAIGETKIASDAKCRDSGSSASYIATREWEGRTAGREEVHASLKEMQTRASVRVESEVEAKSTKEAVLDKTYMLVARVLTTEENEAVGDPGVDHYEHPANKIGLEDYAKELAFLPDFTEDSNTTINYEAPNKNEQILIASGNALPPPAYGVVCDIDTQEHTPIKQRAPRVPVHNLGKLAGLIVFSDSPWASPIVIVMKRNGLGIRLCIDYKMVNVITAIMEYAMPLVDDLLTDLEIYLWFRSLDAASGFWAIMMTLRARKESAFQRMIDNALWGFVQPKGGWCKYSELMSTAEEKAKERRTTSIDGSIQTKFKADREASVDTDPVIQLVNDPIADRFQNGEPDESTLVPVFGRRSFVEDICFGGEDFDGCLATLDRLLAQFAECRISISFTKSIFCQTKVDFLSYEVSPEGIRANPKKLAAITELSFPTTKRGMQSFLGALNYYSRFIQDFAVYGAALYQLKEEDFGPSGDLSVARRAFAALQAKVIEAPILKHFDRAKDVHVMLFANEWALSTTLMQEHEGKLHPIRFLGRVLKDSEMNYHPAEKEVLALLLLLKTCYTQLAGKTLRVYTRFSTLAWVHKSKSLLGRAVQFAVLLLPWHLIVERVKEKDVVFAQLLQSTITNFVDLEKKLAPLAPLSKCSPSIRMDPSLLYAHYHATTGDSSYQWKIVIAANAYLPSTTVNLAEYTGMNNGVKAALSHGAEELVIVGDSRLAIQQSLGVILCRKESLIALLNTHKELPVKLRSVKYLHVVREYNATADSLATEALESKVSRVILAETGESELVTLNRIQEVIYELSEDSAEVGSRQEEHCVHVLTGNARSSFKTFENFVSDDNSSKLNTTGTITVMTRRQAKAKHVRFADECSEQTPKGQEQGKECDGVVNEHSPNDISQDQPSSNKRTSAPDAEDVDRIEIQRERRRRIARAQDEEQKWPNLKKVLRGEAERMSYKEARNAWKYADRFVLSDDGVLHYLGLNRRYDHGWQEETKLRLVNCHNSLEGGHQGVVKTFDRVKSDYYWIGLYADVEKHVKSCLDCSSSKSRPQMRGYSPGNVLAERPFQIVSMDFVIPLPKTRRGNTALLLFQCSFTGFVIAKTMSDTSALSVARVFEECVYRRFGAPSLIRHNRDPRFMSEVFQAFTEMMQSRSRATLSYRPQANGQQERSVKSVMTSVRVYAEDPLQQDWDEIAERLVFAINTSQDTTRKETPFYLVHGWDAQSTLRAMSSSLGRGSNRRSVALAWRREVNRQHEVAMTMAKDYQAVEKERRAKEHDEALSRLEKTAVPEPRGNGRSLGSPDVLSVPNDAVECPPRSLFEIGGRVWLYMERVKPGLTKKLAHRWHGPFRIKRKVEEFAYELELPDKSGYRFYPVVHVSRLKAVNEYPSRPKTRLSQDVTEDIRFDFDEELLPEDSWEPDHLAGEYGVEAILDDRMPLSASTERAVREFKVKWVGYEEPTWEPSSNLSCGGLLYDYLRAKKSERRLQMVQVADED</sequence>
<evidence type="ECO:0000259" key="18">
    <source>
        <dbReference type="PROSITE" id="PS50994"/>
    </source>
</evidence>
<evidence type="ECO:0000256" key="3">
    <source>
        <dbReference type="ARBA" id="ARBA00022695"/>
    </source>
</evidence>
<dbReference type="InterPro" id="IPR016197">
    <property type="entry name" value="Chromo-like_dom_sf"/>
</dbReference>
<dbReference type="EMBL" id="ANJA01004016">
    <property type="protein sequence ID" value="ETO60015.1"/>
    <property type="molecule type" value="Genomic_DNA"/>
</dbReference>
<keyword evidence="7" id="KW-0255">Endonuclease</keyword>
<dbReference type="Gene3D" id="2.40.50.40">
    <property type="match status" value="1"/>
</dbReference>
<evidence type="ECO:0000256" key="11">
    <source>
        <dbReference type="ARBA" id="ARBA00022918"/>
    </source>
</evidence>
<dbReference type="GO" id="GO:0003677">
    <property type="term" value="F:DNA binding"/>
    <property type="evidence" value="ECO:0007669"/>
    <property type="project" value="UniProtKB-KW"/>
</dbReference>
<dbReference type="Gene3D" id="3.30.70.270">
    <property type="match status" value="3"/>
</dbReference>
<keyword evidence="3" id="KW-0548">Nucleotidyltransferase</keyword>
<evidence type="ECO:0000256" key="12">
    <source>
        <dbReference type="ARBA" id="ARBA00022932"/>
    </source>
</evidence>
<keyword evidence="15" id="KW-0511">Multifunctional enzyme</keyword>
<gene>
    <name evidence="19" type="ORF">F444_21746</name>
</gene>
<dbReference type="Pfam" id="PF17921">
    <property type="entry name" value="Integrase_H2C2"/>
    <property type="match status" value="1"/>
</dbReference>
<evidence type="ECO:0000256" key="14">
    <source>
        <dbReference type="ARBA" id="ARBA00023172"/>
    </source>
</evidence>
<dbReference type="Pfam" id="PF17919">
    <property type="entry name" value="RT_RNaseH_2"/>
    <property type="match status" value="1"/>
</dbReference>
<dbReference type="SMART" id="SM00298">
    <property type="entry name" value="CHROMO"/>
    <property type="match status" value="1"/>
</dbReference>
<dbReference type="OrthoDB" id="101273at2759"/>
<dbReference type="Gene3D" id="2.40.70.10">
    <property type="entry name" value="Acid Proteases"/>
    <property type="match status" value="1"/>
</dbReference>
<keyword evidence="8" id="KW-0378">Hydrolase</keyword>
<feature type="compositionally biased region" description="Basic and acidic residues" evidence="16">
    <location>
        <begin position="1684"/>
        <end position="1700"/>
    </location>
</feature>
<keyword evidence="6" id="KW-0064">Aspartyl protease</keyword>
<dbReference type="InterPro" id="IPR043128">
    <property type="entry name" value="Rev_trsase/Diguanyl_cyclase"/>
</dbReference>
<dbReference type="InterPro" id="IPR050951">
    <property type="entry name" value="Retrovirus_Pol_polyprotein"/>
</dbReference>
<dbReference type="Pfam" id="PF13650">
    <property type="entry name" value="Asp_protease_2"/>
    <property type="match status" value="1"/>
</dbReference>
<dbReference type="SUPFAM" id="SSF56672">
    <property type="entry name" value="DNA/RNA polymerases"/>
    <property type="match status" value="1"/>
</dbReference>
<keyword evidence="11" id="KW-0695">RNA-directed DNA polymerase</keyword>
<feature type="region of interest" description="Disordered" evidence="16">
    <location>
        <begin position="365"/>
        <end position="426"/>
    </location>
</feature>
<evidence type="ECO:0000259" key="17">
    <source>
        <dbReference type="PROSITE" id="PS50013"/>
    </source>
</evidence>
<reference evidence="19 20" key="1">
    <citation type="submission" date="2013-11" db="EMBL/GenBank/DDBJ databases">
        <title>The Genome Sequence of Phytophthora parasitica P1976.</title>
        <authorList>
            <consortium name="The Broad Institute Genomics Platform"/>
            <person name="Russ C."/>
            <person name="Tyler B."/>
            <person name="Panabieres F."/>
            <person name="Shan W."/>
            <person name="Tripathy S."/>
            <person name="Grunwald N."/>
            <person name="Machado M."/>
            <person name="Johnson C.S."/>
            <person name="Walker B."/>
            <person name="Young S."/>
            <person name="Zeng Q."/>
            <person name="Gargeya S."/>
            <person name="Fitzgerald M."/>
            <person name="Haas B."/>
            <person name="Abouelleil A."/>
            <person name="Allen A.W."/>
            <person name="Alvarado L."/>
            <person name="Arachchi H.M."/>
            <person name="Berlin A.M."/>
            <person name="Chapman S.B."/>
            <person name="Gainer-Dewar J."/>
            <person name="Goldberg J."/>
            <person name="Griggs A."/>
            <person name="Gujja S."/>
            <person name="Hansen M."/>
            <person name="Howarth C."/>
            <person name="Imamovic A."/>
            <person name="Ireland A."/>
            <person name="Larimer J."/>
            <person name="McCowan C."/>
            <person name="Murphy C."/>
            <person name="Pearson M."/>
            <person name="Poon T.W."/>
            <person name="Priest M."/>
            <person name="Roberts A."/>
            <person name="Saif S."/>
            <person name="Shea T."/>
            <person name="Sisk P."/>
            <person name="Sykes S."/>
            <person name="Wortman J."/>
            <person name="Nusbaum C."/>
            <person name="Birren B."/>
        </authorList>
    </citation>
    <scope>NUCLEOTIDE SEQUENCE [LARGE SCALE GENOMIC DNA]</scope>
    <source>
        <strain evidence="19 20">P1976</strain>
    </source>
</reference>
<keyword evidence="10" id="KW-0229">DNA integration</keyword>
<dbReference type="InterPro" id="IPR041577">
    <property type="entry name" value="RT_RNaseH_2"/>
</dbReference>
<feature type="region of interest" description="Disordered" evidence="16">
    <location>
        <begin position="1684"/>
        <end position="1716"/>
    </location>
</feature>
<keyword evidence="5" id="KW-0479">Metal-binding</keyword>
<dbReference type="Proteomes" id="UP000028582">
    <property type="component" value="Unassembled WGS sequence"/>
</dbReference>
<dbReference type="GO" id="GO:0004523">
    <property type="term" value="F:RNA-DNA hybrid ribonuclease activity"/>
    <property type="evidence" value="ECO:0007669"/>
    <property type="project" value="InterPro"/>
</dbReference>
<dbReference type="InterPro" id="IPR036397">
    <property type="entry name" value="RNaseH_sf"/>
</dbReference>
<dbReference type="SUPFAM" id="SSF50630">
    <property type="entry name" value="Acid proteases"/>
    <property type="match status" value="1"/>
</dbReference>
<feature type="compositionally biased region" description="Polar residues" evidence="16">
    <location>
        <begin position="1310"/>
        <end position="1323"/>
    </location>
</feature>
<dbReference type="PROSITE" id="PS50013">
    <property type="entry name" value="CHROMO_2"/>
    <property type="match status" value="1"/>
</dbReference>
<keyword evidence="12" id="KW-0239">DNA-directed DNA polymerase</keyword>
<evidence type="ECO:0000256" key="8">
    <source>
        <dbReference type="ARBA" id="ARBA00022801"/>
    </source>
</evidence>